<comment type="caution">
    <text evidence="1">The sequence shown here is derived from an EMBL/GenBank/DDBJ whole genome shotgun (WGS) entry which is preliminary data.</text>
</comment>
<dbReference type="Proteomes" id="UP000593572">
    <property type="component" value="Unassembled WGS sequence"/>
</dbReference>
<dbReference type="AlphaFoldDB" id="A0A7J8M0T3"/>
<protein>
    <submittedName>
        <fullName evidence="1">Uncharacterized protein</fullName>
    </submittedName>
</protein>
<accession>A0A7J8M0T3</accession>
<gene>
    <name evidence="1" type="ORF">Golob_015330</name>
</gene>
<name>A0A7J8M0T3_9ROSI</name>
<dbReference type="EMBL" id="JABEZX010000006">
    <property type="protein sequence ID" value="MBA0558305.1"/>
    <property type="molecule type" value="Genomic_DNA"/>
</dbReference>
<evidence type="ECO:0000313" key="2">
    <source>
        <dbReference type="Proteomes" id="UP000593572"/>
    </source>
</evidence>
<organism evidence="1 2">
    <name type="scientific">Gossypium lobatum</name>
    <dbReference type="NCBI Taxonomy" id="34289"/>
    <lineage>
        <taxon>Eukaryota</taxon>
        <taxon>Viridiplantae</taxon>
        <taxon>Streptophyta</taxon>
        <taxon>Embryophyta</taxon>
        <taxon>Tracheophyta</taxon>
        <taxon>Spermatophyta</taxon>
        <taxon>Magnoliopsida</taxon>
        <taxon>eudicotyledons</taxon>
        <taxon>Gunneridae</taxon>
        <taxon>Pentapetalae</taxon>
        <taxon>rosids</taxon>
        <taxon>malvids</taxon>
        <taxon>Malvales</taxon>
        <taxon>Malvaceae</taxon>
        <taxon>Malvoideae</taxon>
        <taxon>Gossypium</taxon>
    </lineage>
</organism>
<reference evidence="1 2" key="1">
    <citation type="journal article" date="2019" name="Genome Biol. Evol.">
        <title>Insights into the evolution of the New World diploid cottons (Gossypium, subgenus Houzingenia) based on genome sequencing.</title>
        <authorList>
            <person name="Grover C.E."/>
            <person name="Arick M.A. 2nd"/>
            <person name="Thrash A."/>
            <person name="Conover J.L."/>
            <person name="Sanders W.S."/>
            <person name="Peterson D.G."/>
            <person name="Frelichowski J.E."/>
            <person name="Scheffler J.A."/>
            <person name="Scheffler B.E."/>
            <person name="Wendel J.F."/>
        </authorList>
    </citation>
    <scope>NUCLEOTIDE SEQUENCE [LARGE SCALE GENOMIC DNA]</scope>
    <source>
        <strain evidence="1">157</strain>
        <tissue evidence="1">Leaf</tissue>
    </source>
</reference>
<evidence type="ECO:0000313" key="1">
    <source>
        <dbReference type="EMBL" id="MBA0558305.1"/>
    </source>
</evidence>
<keyword evidence="2" id="KW-1185">Reference proteome</keyword>
<proteinExistence type="predicted"/>
<sequence>MQIFILIGSDMGVGTSKLQKVSVIMDDHIANGYLDSQSFWSHGVHKLGLPLAGARDFGQHLILYLIEILQEAISGFYRFIWNLFYAEYAIFPFV</sequence>